<gene>
    <name evidence="1" type="ORF">FCALED_LOCUS1592</name>
</gene>
<dbReference type="OrthoDB" id="206201at2759"/>
<reference evidence="1" key="1">
    <citation type="submission" date="2021-06" db="EMBL/GenBank/DDBJ databases">
        <authorList>
            <person name="Kallberg Y."/>
            <person name="Tangrot J."/>
            <person name="Rosling A."/>
        </authorList>
    </citation>
    <scope>NUCLEOTIDE SEQUENCE</scope>
    <source>
        <strain evidence="1">UK204</strain>
    </source>
</reference>
<accession>A0A9N8YY88</accession>
<dbReference type="Proteomes" id="UP000789570">
    <property type="component" value="Unassembled WGS sequence"/>
</dbReference>
<dbReference type="AlphaFoldDB" id="A0A9N8YY88"/>
<keyword evidence="2" id="KW-1185">Reference proteome</keyword>
<evidence type="ECO:0000313" key="2">
    <source>
        <dbReference type="Proteomes" id="UP000789570"/>
    </source>
</evidence>
<comment type="caution">
    <text evidence="1">The sequence shown here is derived from an EMBL/GenBank/DDBJ whole genome shotgun (WGS) entry which is preliminary data.</text>
</comment>
<dbReference type="EMBL" id="CAJVPQ010000210">
    <property type="protein sequence ID" value="CAG8457810.1"/>
    <property type="molecule type" value="Genomic_DNA"/>
</dbReference>
<evidence type="ECO:0000313" key="1">
    <source>
        <dbReference type="EMBL" id="CAG8457810.1"/>
    </source>
</evidence>
<proteinExistence type="predicted"/>
<sequence length="72" mass="8516">WVKNFTGIESKKLQIERVSWDGLIYNKEEFGMPAPNGNYFLRIKALKMFGDINNKKDYESWVSIKFVIKRNA</sequence>
<organism evidence="1 2">
    <name type="scientific">Funneliformis caledonium</name>
    <dbReference type="NCBI Taxonomy" id="1117310"/>
    <lineage>
        <taxon>Eukaryota</taxon>
        <taxon>Fungi</taxon>
        <taxon>Fungi incertae sedis</taxon>
        <taxon>Mucoromycota</taxon>
        <taxon>Glomeromycotina</taxon>
        <taxon>Glomeromycetes</taxon>
        <taxon>Glomerales</taxon>
        <taxon>Glomeraceae</taxon>
        <taxon>Funneliformis</taxon>
    </lineage>
</organism>
<protein>
    <submittedName>
        <fullName evidence="1">15392_t:CDS:1</fullName>
    </submittedName>
</protein>
<feature type="non-terminal residue" evidence="1">
    <location>
        <position position="1"/>
    </location>
</feature>
<name>A0A9N8YY88_9GLOM</name>